<dbReference type="Pfam" id="PF14223">
    <property type="entry name" value="Retrotran_gag_2"/>
    <property type="match status" value="1"/>
</dbReference>
<dbReference type="SMART" id="SM00343">
    <property type="entry name" value="ZnF_C2HC"/>
    <property type="match status" value="1"/>
</dbReference>
<keyword evidence="2" id="KW-0479">Metal-binding</keyword>
<sequence length="1225" mass="140952">MERVYETHGDGLTCIKLRYGMIQHHCKNNEIFPWFSRLCLKLSNKLRSLLYGVNAFSPTPASYLPHPLYLCQGPSTLSYQCSWVQLGCMIQSQLVVKEFTLLVSEQKEQKPAITGPDQNQQKLEKQQSSKSVAVRMATESNFVQPAIPKLDAHYDHWCMLMENFLRSKEYWNLIEQGILTAEAGVELTEGQKKQKYQGTARVQRAQRQALRKEFEMLNMKVGESVNEYFARTLTIANKMRVHGEKMEDVVVIENILRSMTPKFNYVVCSIEESNDLDTLSIDVLQISLLVHEQRMNGHLVEEQALKVTYEDQSRGRGRGRGGFRGRRRGGSRQSFDKSTIECYNCHKLGHFQYECPNKETETKAQYAEASGEILLMAHADGKEASKEELWFLDSGCINHMCGKKELFSRLDESFSTFVKLGDNSSMANNLLSVGQLQEKGLAILIQHGKCKIYHPDRGLIMEIAMSSNRMFILPAQKLLKEEICLSSFTEDQARLWHLRYGHLSFNDLKTLQQKRLVNGLPQFQAPLKVCEDCLVGKQRRNPFPKESTWRASQILQLVHADICGPINPTSNSKKREKEPNYYEYGAKHAFRKKIPKTFWPEAVNWTVYVLNRSPTLVVKDMTPEEAWSGSKPSVDHFRVFGCISHVHIPDSKRTKLDDKSVKCVLLGVSEELKAYRLYDPVSQKIIVSRDVKFEEENSWDWNKSHEKPIIADLDWGESDKEAVLVDTNRGNFETDHHDITIEAMEGNDSYESNEENPLNPNEGRIRRPPAWLRDYASGKGLSEEEDTAYQALFVGNDPVSFGDAVKSMKWRKAMDAEIEAIDRNDTWELTDLPTEAKKVGVKWIYKTKFNENGEVDKYKARLVAKGYTQEHEVDYTEVFAPVARLDTIRVVISLAALKEWTIYQLDTKFNENGEMDKYKARLVVKGYTQEHGVDYTEVFAPVARLDTIRVVISLAALKEWTIYQLEVKSTFLHGELSEEVFVEQPPSYEHKSNEQKVYRLKKALYGLKQAPRAWYSHIESYFMKEGFKKCHYEHTLFIKTGKGGKILIVCLYVDDLIFTGNDEIMFAEFKKSMMLEFDMTELGKMRYFLGIEVMQRSDGIFINQKKYTQEVLERFSMDKCNPVHNPMVPGFKLMKNGDGVRVDSTFYKKIVGSLMYLTATRPNVMFVVSLISRFMDCPTELHLQSAKRILRSSVLGPQRSNMWSLCPLLKLSLLLQLLVPVKQYG</sequence>
<dbReference type="GO" id="GO:0003676">
    <property type="term" value="F:nucleic acid binding"/>
    <property type="evidence" value="ECO:0007669"/>
    <property type="project" value="InterPro"/>
</dbReference>
<evidence type="ECO:0000256" key="5">
    <source>
        <dbReference type="PROSITE-ProRule" id="PRU00047"/>
    </source>
</evidence>
<dbReference type="InterPro" id="IPR043502">
    <property type="entry name" value="DNA/RNA_pol_sf"/>
</dbReference>
<comment type="caution">
    <text evidence="8">The sequence shown here is derived from an EMBL/GenBank/DDBJ whole genome shotgun (WGS) entry which is preliminary data.</text>
</comment>
<dbReference type="InterPro" id="IPR012337">
    <property type="entry name" value="RNaseH-like_sf"/>
</dbReference>
<keyword evidence="5" id="KW-0862">Zinc</keyword>
<dbReference type="SUPFAM" id="SSF53098">
    <property type="entry name" value="Ribonuclease H-like"/>
    <property type="match status" value="1"/>
</dbReference>
<dbReference type="Pfam" id="PF22936">
    <property type="entry name" value="Pol_BBD"/>
    <property type="match status" value="1"/>
</dbReference>
<keyword evidence="1" id="KW-0645">Protease</keyword>
<dbReference type="Pfam" id="PF07727">
    <property type="entry name" value="RVT_2"/>
    <property type="match status" value="2"/>
</dbReference>
<dbReference type="PROSITE" id="PS50158">
    <property type="entry name" value="ZF_CCHC"/>
    <property type="match status" value="1"/>
</dbReference>
<dbReference type="InterPro" id="IPR025724">
    <property type="entry name" value="GAG-pre-integrase_dom"/>
</dbReference>
<feature type="region of interest" description="Disordered" evidence="6">
    <location>
        <begin position="110"/>
        <end position="130"/>
    </location>
</feature>
<dbReference type="PANTHER" id="PTHR42648:SF18">
    <property type="entry name" value="RETROTRANSPOSON, UNCLASSIFIED-LIKE PROTEIN"/>
    <property type="match status" value="1"/>
</dbReference>
<keyword evidence="3" id="KW-0064">Aspartyl protease</keyword>
<proteinExistence type="predicted"/>
<dbReference type="InterPro" id="IPR001878">
    <property type="entry name" value="Znf_CCHC"/>
</dbReference>
<dbReference type="GO" id="GO:0006508">
    <property type="term" value="P:proteolysis"/>
    <property type="evidence" value="ECO:0007669"/>
    <property type="project" value="UniProtKB-KW"/>
</dbReference>
<dbReference type="InterPro" id="IPR036875">
    <property type="entry name" value="Znf_CCHC_sf"/>
</dbReference>
<feature type="region of interest" description="Disordered" evidence="6">
    <location>
        <begin position="310"/>
        <end position="333"/>
    </location>
</feature>
<dbReference type="PANTHER" id="PTHR42648">
    <property type="entry name" value="TRANSPOSASE, PUTATIVE-RELATED"/>
    <property type="match status" value="1"/>
</dbReference>
<organism evidence="8 9">
    <name type="scientific">Vitis vinifera</name>
    <name type="common">Grape</name>
    <dbReference type="NCBI Taxonomy" id="29760"/>
    <lineage>
        <taxon>Eukaryota</taxon>
        <taxon>Viridiplantae</taxon>
        <taxon>Streptophyta</taxon>
        <taxon>Embryophyta</taxon>
        <taxon>Tracheophyta</taxon>
        <taxon>Spermatophyta</taxon>
        <taxon>Magnoliopsida</taxon>
        <taxon>eudicotyledons</taxon>
        <taxon>Gunneridae</taxon>
        <taxon>Pentapetalae</taxon>
        <taxon>rosids</taxon>
        <taxon>Vitales</taxon>
        <taxon>Vitaceae</taxon>
        <taxon>Viteae</taxon>
        <taxon>Vitis</taxon>
    </lineage>
</organism>
<dbReference type="Proteomes" id="UP000288805">
    <property type="component" value="Unassembled WGS sequence"/>
</dbReference>
<dbReference type="SUPFAM" id="SSF56672">
    <property type="entry name" value="DNA/RNA polymerases"/>
    <property type="match status" value="1"/>
</dbReference>
<dbReference type="InterPro" id="IPR039537">
    <property type="entry name" value="Retrotran_Ty1/copia-like"/>
</dbReference>
<gene>
    <name evidence="8" type="primary">RE1_2222</name>
    <name evidence="8" type="ORF">CK203_000461</name>
</gene>
<dbReference type="EMBL" id="QGNW01000001">
    <property type="protein sequence ID" value="RVX23561.1"/>
    <property type="molecule type" value="Genomic_DNA"/>
</dbReference>
<evidence type="ECO:0000256" key="2">
    <source>
        <dbReference type="ARBA" id="ARBA00022723"/>
    </source>
</evidence>
<evidence type="ECO:0000256" key="1">
    <source>
        <dbReference type="ARBA" id="ARBA00022670"/>
    </source>
</evidence>
<dbReference type="GO" id="GO:0008270">
    <property type="term" value="F:zinc ion binding"/>
    <property type="evidence" value="ECO:0007669"/>
    <property type="project" value="UniProtKB-KW"/>
</dbReference>
<evidence type="ECO:0000256" key="4">
    <source>
        <dbReference type="ARBA" id="ARBA00022801"/>
    </source>
</evidence>
<dbReference type="AlphaFoldDB" id="A0A438KQU4"/>
<dbReference type="Gene3D" id="4.10.60.10">
    <property type="entry name" value="Zinc finger, CCHC-type"/>
    <property type="match status" value="1"/>
</dbReference>
<dbReference type="InterPro" id="IPR054722">
    <property type="entry name" value="PolX-like_BBD"/>
</dbReference>
<dbReference type="Pfam" id="PF25597">
    <property type="entry name" value="SH3_retrovirus"/>
    <property type="match status" value="1"/>
</dbReference>
<dbReference type="GO" id="GO:0004190">
    <property type="term" value="F:aspartic-type endopeptidase activity"/>
    <property type="evidence" value="ECO:0007669"/>
    <property type="project" value="UniProtKB-KW"/>
</dbReference>
<evidence type="ECO:0000256" key="6">
    <source>
        <dbReference type="SAM" id="MobiDB-lite"/>
    </source>
</evidence>
<name>A0A438KQU4_VITVI</name>
<reference evidence="8 9" key="1">
    <citation type="journal article" date="2018" name="PLoS Genet.">
        <title>Population sequencing reveals clonal diversity and ancestral inbreeding in the grapevine cultivar Chardonnay.</title>
        <authorList>
            <person name="Roach M.J."/>
            <person name="Johnson D.L."/>
            <person name="Bohlmann J."/>
            <person name="van Vuuren H.J."/>
            <person name="Jones S.J."/>
            <person name="Pretorius I.S."/>
            <person name="Schmidt S.A."/>
            <person name="Borneman A.R."/>
        </authorList>
    </citation>
    <scope>NUCLEOTIDE SEQUENCE [LARGE SCALE GENOMIC DNA]</scope>
    <source>
        <strain evidence="9">cv. Chardonnay</strain>
        <tissue evidence="8">Leaf</tissue>
    </source>
</reference>
<keyword evidence="4" id="KW-0378">Hydrolase</keyword>
<dbReference type="InterPro" id="IPR057670">
    <property type="entry name" value="SH3_retrovirus"/>
</dbReference>
<dbReference type="InterPro" id="IPR013103">
    <property type="entry name" value="RVT_2"/>
</dbReference>
<evidence type="ECO:0000256" key="3">
    <source>
        <dbReference type="ARBA" id="ARBA00022750"/>
    </source>
</evidence>
<evidence type="ECO:0000259" key="7">
    <source>
        <dbReference type="PROSITE" id="PS50158"/>
    </source>
</evidence>
<dbReference type="SUPFAM" id="SSF57756">
    <property type="entry name" value="Retrovirus zinc finger-like domains"/>
    <property type="match status" value="1"/>
</dbReference>
<protein>
    <submittedName>
        <fullName evidence="8">Retrovirus-related Pol polyprotein from transposon RE1</fullName>
    </submittedName>
</protein>
<keyword evidence="5" id="KW-0863">Zinc-finger</keyword>
<evidence type="ECO:0000313" key="8">
    <source>
        <dbReference type="EMBL" id="RVX23561.1"/>
    </source>
</evidence>
<accession>A0A438KQU4</accession>
<feature type="domain" description="CCHC-type" evidence="7">
    <location>
        <begin position="342"/>
        <end position="357"/>
    </location>
</feature>
<evidence type="ECO:0000313" key="9">
    <source>
        <dbReference type="Proteomes" id="UP000288805"/>
    </source>
</evidence>
<feature type="compositionally biased region" description="Basic residues" evidence="6">
    <location>
        <begin position="315"/>
        <end position="330"/>
    </location>
</feature>
<dbReference type="Pfam" id="PF13976">
    <property type="entry name" value="gag_pre-integrs"/>
    <property type="match status" value="1"/>
</dbReference>